<feature type="signal peptide" evidence="1">
    <location>
        <begin position="1"/>
        <end position="22"/>
    </location>
</feature>
<accession>A0A2N8UMV4</accession>
<feature type="chain" id="PRO_5014776711" description="Mig1 protein" evidence="1">
    <location>
        <begin position="23"/>
        <end position="138"/>
    </location>
</feature>
<dbReference type="Proteomes" id="UP000239563">
    <property type="component" value="Chromosome XX"/>
</dbReference>
<proteinExistence type="predicted"/>
<reference evidence="2 3" key="1">
    <citation type="submission" date="2017-02" db="EMBL/GenBank/DDBJ databases">
        <authorList>
            <person name="Peterson S.W."/>
        </authorList>
    </citation>
    <scope>NUCLEOTIDE SEQUENCE [LARGE SCALE GENOMIC DNA]</scope>
    <source>
        <strain evidence="2 3">SRS1_H2-8</strain>
    </source>
</reference>
<evidence type="ECO:0000313" key="2">
    <source>
        <dbReference type="EMBL" id="SJX66082.1"/>
    </source>
</evidence>
<keyword evidence="1" id="KW-0732">Signal</keyword>
<organism evidence="2 3">
    <name type="scientific">Sporisorium reilianum f. sp. reilianum</name>
    <dbReference type="NCBI Taxonomy" id="72559"/>
    <lineage>
        <taxon>Eukaryota</taxon>
        <taxon>Fungi</taxon>
        <taxon>Dikarya</taxon>
        <taxon>Basidiomycota</taxon>
        <taxon>Ustilaginomycotina</taxon>
        <taxon>Ustilaginomycetes</taxon>
        <taxon>Ustilaginales</taxon>
        <taxon>Ustilaginaceae</taxon>
        <taxon>Sporisorium</taxon>
    </lineage>
</organism>
<dbReference type="AlphaFoldDB" id="A0A2N8UMV4"/>
<dbReference type="EMBL" id="LT795073">
    <property type="protein sequence ID" value="SJX66082.1"/>
    <property type="molecule type" value="Genomic_DNA"/>
</dbReference>
<protein>
    <recommendedName>
        <fullName evidence="4">Mig1 protein</fullName>
    </recommendedName>
</protein>
<evidence type="ECO:0000313" key="3">
    <source>
        <dbReference type="Proteomes" id="UP000239563"/>
    </source>
</evidence>
<evidence type="ECO:0000256" key="1">
    <source>
        <dbReference type="SAM" id="SignalP"/>
    </source>
</evidence>
<sequence>MKLQTALTTVALSLLSMGTVSAGWQPYSPGHSYEDYCTAGGAQVATPHACFEVPLGAIAMISSRSQFTGYLQARGDTAHIAFLLNGQDAVLYIKEYVLRVKFIKTGCVETDISNDGGSLENPTICGDGPWDLPSYLWE</sequence>
<gene>
    <name evidence="2" type="ORF">SRS1_13523</name>
</gene>
<evidence type="ECO:0008006" key="4">
    <source>
        <dbReference type="Google" id="ProtNLM"/>
    </source>
</evidence>
<name>A0A2N8UMV4_9BASI</name>